<evidence type="ECO:0000313" key="8">
    <source>
        <dbReference type="EMBL" id="CAD9608599.1"/>
    </source>
</evidence>
<dbReference type="InterPro" id="IPR051559">
    <property type="entry name" value="HIF_prolyl_hydroxylases"/>
</dbReference>
<dbReference type="Pfam" id="PF13640">
    <property type="entry name" value="2OG-FeII_Oxy_3"/>
    <property type="match status" value="1"/>
</dbReference>
<dbReference type="GO" id="GO:0071456">
    <property type="term" value="P:cellular response to hypoxia"/>
    <property type="evidence" value="ECO:0007669"/>
    <property type="project" value="TreeGrafter"/>
</dbReference>
<evidence type="ECO:0000256" key="6">
    <source>
        <dbReference type="ARBA" id="ARBA00023004"/>
    </source>
</evidence>
<dbReference type="InterPro" id="IPR005123">
    <property type="entry name" value="Oxoglu/Fe-dep_dioxygenase_dom"/>
</dbReference>
<reference evidence="8" key="1">
    <citation type="submission" date="2021-01" db="EMBL/GenBank/DDBJ databases">
        <authorList>
            <person name="Corre E."/>
            <person name="Pelletier E."/>
            <person name="Niang G."/>
            <person name="Scheremetjew M."/>
            <person name="Finn R."/>
            <person name="Kale V."/>
            <person name="Holt S."/>
            <person name="Cochrane G."/>
            <person name="Meng A."/>
            <person name="Brown T."/>
            <person name="Cohen L."/>
        </authorList>
    </citation>
    <scope>NUCLEOTIDE SEQUENCE</scope>
    <source>
        <strain evidence="8">RCC3387</strain>
    </source>
</reference>
<evidence type="ECO:0000256" key="3">
    <source>
        <dbReference type="ARBA" id="ARBA00022896"/>
    </source>
</evidence>
<organism evidence="8">
    <name type="scientific">Zooxanthella nutricula</name>
    <dbReference type="NCBI Taxonomy" id="1333877"/>
    <lineage>
        <taxon>Eukaryota</taxon>
        <taxon>Sar</taxon>
        <taxon>Alveolata</taxon>
        <taxon>Dinophyceae</taxon>
        <taxon>Peridiniales</taxon>
        <taxon>Peridiniales incertae sedis</taxon>
        <taxon>Zooxanthella</taxon>
    </lineage>
</organism>
<dbReference type="GO" id="GO:0031418">
    <property type="term" value="F:L-ascorbic acid binding"/>
    <property type="evidence" value="ECO:0007669"/>
    <property type="project" value="UniProtKB-KW"/>
</dbReference>
<keyword evidence="4" id="KW-0223">Dioxygenase</keyword>
<sequence>MVQVLEEILLENNRRARNDLERRIRSGTGVREFKGRCGHVPDAPLPGETDDVAARMLRENTKPSALRDMVATIMEQASKIFERVQAKGKTDGMAMDSATEVSVLRDVIKECMIRHILKLVNEDNSGAARSGSHDAGLLATPQGFFGGDLENFGRETIRGLMEDGYAYEDDFLDDNTTRSVMQELEFLEFDGKLVDVQQQKMIGIRSDKIHWLTYEDLDREKQPGLETLMKKMISIPFELNKKCSLYLQASSTFQVACYSKTAYYKRHVDGGYEDTNNGRKITAVFYANDQWSESEGGQLRIYKRKLNPFQLEDLRARGEEVPDQTVNEVAEEIEPLAGRLVLFRSRDVPHEVLPTGRKRFAVSLWLMGPPGPGDMPDGHHAKT</sequence>
<dbReference type="PANTHER" id="PTHR12907">
    <property type="entry name" value="EGL NINE HOMOLOG-RELATED"/>
    <property type="match status" value="1"/>
</dbReference>
<dbReference type="SMART" id="SM00702">
    <property type="entry name" value="P4Hc"/>
    <property type="match status" value="1"/>
</dbReference>
<name>A0A7S2PP97_9DINO</name>
<evidence type="ECO:0000259" key="7">
    <source>
        <dbReference type="PROSITE" id="PS51471"/>
    </source>
</evidence>
<dbReference type="GO" id="GO:0031543">
    <property type="term" value="F:peptidyl-proline dioxygenase activity"/>
    <property type="evidence" value="ECO:0007669"/>
    <property type="project" value="TreeGrafter"/>
</dbReference>
<dbReference type="InterPro" id="IPR044862">
    <property type="entry name" value="Pro_4_hyd_alph_FE2OG_OXY"/>
</dbReference>
<dbReference type="AlphaFoldDB" id="A0A7S2PP97"/>
<evidence type="ECO:0000256" key="2">
    <source>
        <dbReference type="ARBA" id="ARBA00022723"/>
    </source>
</evidence>
<dbReference type="Gene3D" id="2.60.120.620">
    <property type="entry name" value="q2cbj1_9rhob like domain"/>
    <property type="match status" value="1"/>
</dbReference>
<dbReference type="PANTHER" id="PTHR12907:SF26">
    <property type="entry name" value="HIF PROLYL HYDROXYLASE, ISOFORM C"/>
    <property type="match status" value="1"/>
</dbReference>
<accession>A0A7S2PP97</accession>
<evidence type="ECO:0000256" key="4">
    <source>
        <dbReference type="ARBA" id="ARBA00022964"/>
    </source>
</evidence>
<keyword evidence="3" id="KW-0847">Vitamin C</keyword>
<keyword evidence="6" id="KW-0408">Iron</keyword>
<dbReference type="EMBL" id="HBGW01063417">
    <property type="protein sequence ID" value="CAD9608599.1"/>
    <property type="molecule type" value="Transcribed_RNA"/>
</dbReference>
<evidence type="ECO:0000256" key="1">
    <source>
        <dbReference type="ARBA" id="ARBA00001961"/>
    </source>
</evidence>
<dbReference type="PROSITE" id="PS51471">
    <property type="entry name" value="FE2OG_OXY"/>
    <property type="match status" value="1"/>
</dbReference>
<gene>
    <name evidence="8" type="ORF">BRAN1462_LOCUS40440</name>
</gene>
<comment type="cofactor">
    <cofactor evidence="1">
        <name>L-ascorbate</name>
        <dbReference type="ChEBI" id="CHEBI:38290"/>
    </cofactor>
</comment>
<protein>
    <recommendedName>
        <fullName evidence="7">Fe2OG dioxygenase domain-containing protein</fullName>
    </recommendedName>
</protein>
<dbReference type="GO" id="GO:0008198">
    <property type="term" value="F:ferrous iron binding"/>
    <property type="evidence" value="ECO:0007669"/>
    <property type="project" value="TreeGrafter"/>
</dbReference>
<keyword evidence="5" id="KW-0560">Oxidoreductase</keyword>
<feature type="domain" description="Fe2OG dioxygenase" evidence="7">
    <location>
        <begin position="248"/>
        <end position="368"/>
    </location>
</feature>
<proteinExistence type="predicted"/>
<dbReference type="InterPro" id="IPR006620">
    <property type="entry name" value="Pro_4_hyd_alph"/>
</dbReference>
<evidence type="ECO:0000256" key="5">
    <source>
        <dbReference type="ARBA" id="ARBA00023002"/>
    </source>
</evidence>
<keyword evidence="2" id="KW-0479">Metal-binding</keyword>